<comment type="similarity">
    <text evidence="2">Belongs to the 5'-nucleotidase family.</text>
</comment>
<dbReference type="PANTHER" id="PTHR11575">
    <property type="entry name" value="5'-NUCLEOTIDASE-RELATED"/>
    <property type="match status" value="1"/>
</dbReference>
<dbReference type="PIRSF" id="PIRSF036361">
    <property type="entry name" value="YunD"/>
    <property type="match status" value="1"/>
</dbReference>
<evidence type="ECO:0000259" key="3">
    <source>
        <dbReference type="Pfam" id="PF00149"/>
    </source>
</evidence>
<sequence>MSQFIPLHFYHTNDLHSDLHQWSKAVSYLKKRRHFHEKKQETYLFLDIGDHVDRVHPISEATRGKANVQLLNEAGVHFVTIGNNEGITLSKKELDTLYENATFQVLLANLFEPNGKRPTWVKPYEVVTTKEGIRIGLIGVTIPFYPFYQELGWKVKDPFELLPELLETVKQQSDIVVLLSHLGYPQDREIAEKFSGIDVILGAHTHHLLKTAEEVNDTLIAQCGRNSFYVGRVQLLYDQTNRKIVKKEGAAVHVREESPSSETVQLLKRLEASSQKVLEETIADVPEPFSLSWTSPSYFANMLAEGLKEWCGAEIAMVNSGLLLEPLHHGKITRRDIHRLCPHPVNPCLIQVKGAILKETIAQSFTPQMIHLPLKGFGFRGKKIGRMAFAGLEVEVKTIEDKNYVENITINGQSLESDKTYSLATADMFTFGPLFPGLSQSGPKKYFMPETIRDVLAHVLEKRFPYKP</sequence>
<protein>
    <submittedName>
        <fullName evidence="5">Bifunctional metallophosphatase/5'-nucleotidase</fullName>
    </submittedName>
</protein>
<evidence type="ECO:0000256" key="1">
    <source>
        <dbReference type="ARBA" id="ARBA00022729"/>
    </source>
</evidence>
<dbReference type="InterPro" id="IPR029052">
    <property type="entry name" value="Metallo-depent_PP-like"/>
</dbReference>
<name>A0ABW0U763_9BACI</name>
<feature type="domain" description="5'-Nucleotidase C-terminal" evidence="4">
    <location>
        <begin position="293"/>
        <end position="427"/>
    </location>
</feature>
<organism evidence="5 6">
    <name type="scientific">Aliibacillus thermotolerans</name>
    <dbReference type="NCBI Taxonomy" id="1834418"/>
    <lineage>
        <taxon>Bacteria</taxon>
        <taxon>Bacillati</taxon>
        <taxon>Bacillota</taxon>
        <taxon>Bacilli</taxon>
        <taxon>Bacillales</taxon>
        <taxon>Bacillaceae</taxon>
        <taxon>Aliibacillus</taxon>
    </lineage>
</organism>
<comment type="caution">
    <text evidence="5">The sequence shown here is derived from an EMBL/GenBank/DDBJ whole genome shotgun (WGS) entry which is preliminary data.</text>
</comment>
<dbReference type="PANTHER" id="PTHR11575:SF23">
    <property type="entry name" value="5-NUCLEOTIDASE FAMILY PROTEIN"/>
    <property type="match status" value="1"/>
</dbReference>
<dbReference type="InterPro" id="IPR006179">
    <property type="entry name" value="5_nucleotidase/apyrase"/>
</dbReference>
<accession>A0ABW0U763</accession>
<evidence type="ECO:0000313" key="5">
    <source>
        <dbReference type="EMBL" id="MFC5629340.1"/>
    </source>
</evidence>
<evidence type="ECO:0000313" key="6">
    <source>
        <dbReference type="Proteomes" id="UP001596143"/>
    </source>
</evidence>
<gene>
    <name evidence="5" type="ORF">ACFPTR_10790</name>
</gene>
<dbReference type="InterPro" id="IPR004843">
    <property type="entry name" value="Calcineurin-like_PHP"/>
</dbReference>
<proteinExistence type="inferred from homology"/>
<dbReference type="Gene3D" id="3.60.21.10">
    <property type="match status" value="1"/>
</dbReference>
<dbReference type="Proteomes" id="UP001596143">
    <property type="component" value="Unassembled WGS sequence"/>
</dbReference>
<dbReference type="SUPFAM" id="SSF55816">
    <property type="entry name" value="5'-nucleotidase (syn. UDP-sugar hydrolase), C-terminal domain"/>
    <property type="match status" value="1"/>
</dbReference>
<dbReference type="InterPro" id="IPR036907">
    <property type="entry name" value="5'-Nucleotdase_C_sf"/>
</dbReference>
<reference evidence="6" key="1">
    <citation type="journal article" date="2019" name="Int. J. Syst. Evol. Microbiol.">
        <title>The Global Catalogue of Microorganisms (GCM) 10K type strain sequencing project: providing services to taxonomists for standard genome sequencing and annotation.</title>
        <authorList>
            <consortium name="The Broad Institute Genomics Platform"/>
            <consortium name="The Broad Institute Genome Sequencing Center for Infectious Disease"/>
            <person name="Wu L."/>
            <person name="Ma J."/>
        </authorList>
    </citation>
    <scope>NUCLEOTIDE SEQUENCE [LARGE SCALE GENOMIC DNA]</scope>
    <source>
        <strain evidence="6">CGMCC 1.15790</strain>
    </source>
</reference>
<dbReference type="InterPro" id="IPR008334">
    <property type="entry name" value="5'-Nucleotdase_C"/>
</dbReference>
<evidence type="ECO:0000256" key="2">
    <source>
        <dbReference type="RuleBase" id="RU362119"/>
    </source>
</evidence>
<dbReference type="CDD" id="cd00845">
    <property type="entry name" value="MPP_UshA_N_like"/>
    <property type="match status" value="1"/>
</dbReference>
<dbReference type="Pfam" id="PF00149">
    <property type="entry name" value="Metallophos"/>
    <property type="match status" value="1"/>
</dbReference>
<dbReference type="PRINTS" id="PR01607">
    <property type="entry name" value="APYRASEFAMLY"/>
</dbReference>
<dbReference type="Pfam" id="PF02872">
    <property type="entry name" value="5_nucleotid_C"/>
    <property type="match status" value="1"/>
</dbReference>
<feature type="domain" description="Calcineurin-like phosphoesterase" evidence="3">
    <location>
        <begin position="8"/>
        <end position="207"/>
    </location>
</feature>
<keyword evidence="1" id="KW-0732">Signal</keyword>
<keyword evidence="6" id="KW-1185">Reference proteome</keyword>
<dbReference type="SUPFAM" id="SSF56300">
    <property type="entry name" value="Metallo-dependent phosphatases"/>
    <property type="match status" value="1"/>
</dbReference>
<dbReference type="RefSeq" id="WP_270897052.1">
    <property type="nucleotide sequence ID" value="NZ_JBHSPF010000059.1"/>
</dbReference>
<keyword evidence="2" id="KW-0378">Hydrolase</keyword>
<dbReference type="EMBL" id="JBHSPF010000059">
    <property type="protein sequence ID" value="MFC5629340.1"/>
    <property type="molecule type" value="Genomic_DNA"/>
</dbReference>
<dbReference type="InterPro" id="IPR011240">
    <property type="entry name" value="Pesterase_YunD"/>
</dbReference>
<dbReference type="Gene3D" id="3.90.780.10">
    <property type="entry name" value="5'-Nucleotidase, C-terminal domain"/>
    <property type="match status" value="1"/>
</dbReference>
<keyword evidence="2" id="KW-0547">Nucleotide-binding</keyword>
<evidence type="ECO:0000259" key="4">
    <source>
        <dbReference type="Pfam" id="PF02872"/>
    </source>
</evidence>